<gene>
    <name evidence="1" type="ORF">Lalb_Chr21g0319021</name>
</gene>
<proteinExistence type="predicted"/>
<keyword evidence="2" id="KW-1185">Reference proteome</keyword>
<organism evidence="1 2">
    <name type="scientific">Lupinus albus</name>
    <name type="common">White lupine</name>
    <name type="synonym">Lupinus termis</name>
    <dbReference type="NCBI Taxonomy" id="3870"/>
    <lineage>
        <taxon>Eukaryota</taxon>
        <taxon>Viridiplantae</taxon>
        <taxon>Streptophyta</taxon>
        <taxon>Embryophyta</taxon>
        <taxon>Tracheophyta</taxon>
        <taxon>Spermatophyta</taxon>
        <taxon>Magnoliopsida</taxon>
        <taxon>eudicotyledons</taxon>
        <taxon>Gunneridae</taxon>
        <taxon>Pentapetalae</taxon>
        <taxon>rosids</taxon>
        <taxon>fabids</taxon>
        <taxon>Fabales</taxon>
        <taxon>Fabaceae</taxon>
        <taxon>Papilionoideae</taxon>
        <taxon>50 kb inversion clade</taxon>
        <taxon>genistoids sensu lato</taxon>
        <taxon>core genistoids</taxon>
        <taxon>Genisteae</taxon>
        <taxon>Lupinus</taxon>
    </lineage>
</organism>
<dbReference type="AlphaFoldDB" id="A0A6A4NHY2"/>
<accession>A0A6A4NHY2</accession>
<reference evidence="2" key="1">
    <citation type="journal article" date="2020" name="Nat. Commun.">
        <title>Genome sequence of the cluster root forming white lupin.</title>
        <authorList>
            <person name="Hufnagel B."/>
            <person name="Marques A."/>
            <person name="Soriano A."/>
            <person name="Marques L."/>
            <person name="Divol F."/>
            <person name="Doumas P."/>
            <person name="Sallet E."/>
            <person name="Mancinotti D."/>
            <person name="Carrere S."/>
            <person name="Marande W."/>
            <person name="Arribat S."/>
            <person name="Keller J."/>
            <person name="Huneau C."/>
            <person name="Blein T."/>
            <person name="Aime D."/>
            <person name="Laguerre M."/>
            <person name="Taylor J."/>
            <person name="Schubert V."/>
            <person name="Nelson M."/>
            <person name="Geu-Flores F."/>
            <person name="Crespi M."/>
            <person name="Gallardo-Guerrero K."/>
            <person name="Delaux P.-M."/>
            <person name="Salse J."/>
            <person name="Berges H."/>
            <person name="Guyot R."/>
            <person name="Gouzy J."/>
            <person name="Peret B."/>
        </authorList>
    </citation>
    <scope>NUCLEOTIDE SEQUENCE [LARGE SCALE GENOMIC DNA]</scope>
    <source>
        <strain evidence="2">cv. Amiga</strain>
    </source>
</reference>
<protein>
    <submittedName>
        <fullName evidence="1">Uncharacterized protein</fullName>
    </submittedName>
</protein>
<evidence type="ECO:0000313" key="1">
    <source>
        <dbReference type="EMBL" id="KAE9590385.1"/>
    </source>
</evidence>
<name>A0A6A4NHY2_LUPAL</name>
<evidence type="ECO:0000313" key="2">
    <source>
        <dbReference type="Proteomes" id="UP000447434"/>
    </source>
</evidence>
<dbReference type="EMBL" id="WOCE01000021">
    <property type="protein sequence ID" value="KAE9590385.1"/>
    <property type="molecule type" value="Genomic_DNA"/>
</dbReference>
<sequence length="58" mass="6303">MSSDAYLGGRVVVGGGGHIFKPFRETNFLKRKVECVNVDVAAINDSILLNSVCEEFSI</sequence>
<comment type="caution">
    <text evidence="1">The sequence shown here is derived from an EMBL/GenBank/DDBJ whole genome shotgun (WGS) entry which is preliminary data.</text>
</comment>
<dbReference type="Proteomes" id="UP000447434">
    <property type="component" value="Chromosome 21"/>
</dbReference>